<dbReference type="EMBL" id="CM029038">
    <property type="protein sequence ID" value="KAG2649632.1"/>
    <property type="molecule type" value="Genomic_DNA"/>
</dbReference>
<dbReference type="GO" id="GO:0003682">
    <property type="term" value="F:chromatin binding"/>
    <property type="evidence" value="ECO:0007669"/>
    <property type="project" value="InterPro"/>
</dbReference>
<protein>
    <recommendedName>
        <fullName evidence="1">SAWADEE domain-containing protein</fullName>
    </recommendedName>
</protein>
<dbReference type="Gene3D" id="2.30.30.140">
    <property type="match status" value="1"/>
</dbReference>
<proteinExistence type="predicted"/>
<dbReference type="InterPro" id="IPR032001">
    <property type="entry name" value="SAWADEE_dom"/>
</dbReference>
<reference evidence="2" key="1">
    <citation type="submission" date="2020-05" db="EMBL/GenBank/DDBJ databases">
        <title>WGS assembly of Panicum virgatum.</title>
        <authorList>
            <person name="Lovell J.T."/>
            <person name="Jenkins J."/>
            <person name="Shu S."/>
            <person name="Juenger T.E."/>
            <person name="Schmutz J."/>
        </authorList>
    </citation>
    <scope>NUCLEOTIDE SEQUENCE</scope>
    <source>
        <strain evidence="2">AP13</strain>
    </source>
</reference>
<gene>
    <name evidence="2" type="ORF">PVAP13_1NG233138</name>
</gene>
<keyword evidence="3" id="KW-1185">Reference proteome</keyword>
<comment type="caution">
    <text evidence="2">The sequence shown here is derived from an EMBL/GenBank/DDBJ whole genome shotgun (WGS) entry which is preliminary data.</text>
</comment>
<sequence>MVQFPRFGAEQAEWVNARTCLRQRSLPLRATECVLVHCWDLVLCYKESEQSTGLYFDARVHGREIKSHDSRECDCRFLVRYEHDQSEEIVYLRNLCRRP</sequence>
<dbReference type="PANTHER" id="PTHR33827:SF7">
    <property type="entry name" value="PROTEIN SAWADEE HOMEODOMAIN HOMOLOG 2"/>
    <property type="match status" value="1"/>
</dbReference>
<dbReference type="AlphaFoldDB" id="A0A8T0WKW4"/>
<evidence type="ECO:0000313" key="2">
    <source>
        <dbReference type="EMBL" id="KAG2649632.1"/>
    </source>
</evidence>
<name>A0A8T0WKW4_PANVG</name>
<dbReference type="Proteomes" id="UP000823388">
    <property type="component" value="Chromosome 1N"/>
</dbReference>
<dbReference type="Pfam" id="PF16719">
    <property type="entry name" value="SAWADEE"/>
    <property type="match status" value="1"/>
</dbReference>
<accession>A0A8T0WKW4</accession>
<evidence type="ECO:0000313" key="3">
    <source>
        <dbReference type="Proteomes" id="UP000823388"/>
    </source>
</evidence>
<dbReference type="PANTHER" id="PTHR33827">
    <property type="entry name" value="PROTEIN SAWADEE HOMEODOMAIN HOMOLOG 2"/>
    <property type="match status" value="1"/>
</dbReference>
<dbReference type="Gene3D" id="2.40.50.40">
    <property type="match status" value="1"/>
</dbReference>
<evidence type="ECO:0000259" key="1">
    <source>
        <dbReference type="Pfam" id="PF16719"/>
    </source>
</evidence>
<feature type="domain" description="SAWADEE" evidence="1">
    <location>
        <begin position="2"/>
        <end position="96"/>
    </location>
</feature>
<dbReference type="InterPro" id="IPR039276">
    <property type="entry name" value="SHH1/2"/>
</dbReference>
<organism evidence="2 3">
    <name type="scientific">Panicum virgatum</name>
    <name type="common">Blackwell switchgrass</name>
    <dbReference type="NCBI Taxonomy" id="38727"/>
    <lineage>
        <taxon>Eukaryota</taxon>
        <taxon>Viridiplantae</taxon>
        <taxon>Streptophyta</taxon>
        <taxon>Embryophyta</taxon>
        <taxon>Tracheophyta</taxon>
        <taxon>Spermatophyta</taxon>
        <taxon>Magnoliopsida</taxon>
        <taxon>Liliopsida</taxon>
        <taxon>Poales</taxon>
        <taxon>Poaceae</taxon>
        <taxon>PACMAD clade</taxon>
        <taxon>Panicoideae</taxon>
        <taxon>Panicodae</taxon>
        <taxon>Paniceae</taxon>
        <taxon>Panicinae</taxon>
        <taxon>Panicum</taxon>
        <taxon>Panicum sect. Hiantes</taxon>
    </lineage>
</organism>